<dbReference type="PANTHER" id="PTHR46354:SF12">
    <property type="entry name" value="DNA-BINDING PROTEIN-LIKE PROTEIN"/>
    <property type="match status" value="1"/>
</dbReference>
<proteinExistence type="predicted"/>
<organism evidence="2 3">
    <name type="scientific">Actinidia rufa</name>
    <dbReference type="NCBI Taxonomy" id="165716"/>
    <lineage>
        <taxon>Eukaryota</taxon>
        <taxon>Viridiplantae</taxon>
        <taxon>Streptophyta</taxon>
        <taxon>Embryophyta</taxon>
        <taxon>Tracheophyta</taxon>
        <taxon>Spermatophyta</taxon>
        <taxon>Magnoliopsida</taxon>
        <taxon>eudicotyledons</taxon>
        <taxon>Gunneridae</taxon>
        <taxon>Pentapetalae</taxon>
        <taxon>asterids</taxon>
        <taxon>Ericales</taxon>
        <taxon>Actinidiaceae</taxon>
        <taxon>Actinidia</taxon>
    </lineage>
</organism>
<sequence>MGSLYRSLIETLPSIDTVQAKASITTELSLYSKHGRVIMPKIGRRTTIGGDPEANQGDKRSMAGSAVYSLTQQSKHLDTRRAVVYPVIRQLLPTLLRHLDGPPPPPGGSTRPRPETPRHPRRPPPPPPPCPGGDGPLRQVLQRQGPRRKPRPGGHAGRAVGHVAGAGPALGRGWRPTTAFHLVYTESSILFELQIGDILRGLRSGDLGDLSPAQFRRVSELQCDTVHQENDITDELSNWQA</sequence>
<accession>A0A7J0G2T5</accession>
<dbReference type="EMBL" id="BJWL01000017">
    <property type="protein sequence ID" value="GFZ05094.1"/>
    <property type="molecule type" value="Genomic_DNA"/>
</dbReference>
<dbReference type="PANTHER" id="PTHR46354">
    <property type="entry name" value="DOG1 DOMAIN-CONTAINING PROTEIN"/>
    <property type="match status" value="1"/>
</dbReference>
<evidence type="ECO:0000313" key="2">
    <source>
        <dbReference type="EMBL" id="GFZ05094.1"/>
    </source>
</evidence>
<comment type="caution">
    <text evidence="2">The sequence shown here is derived from an EMBL/GenBank/DDBJ whole genome shotgun (WGS) entry which is preliminary data.</text>
</comment>
<dbReference type="Proteomes" id="UP000585474">
    <property type="component" value="Unassembled WGS sequence"/>
</dbReference>
<dbReference type="InterPro" id="IPR051886">
    <property type="entry name" value="Seed_Dev/Stress_Resp_Reg"/>
</dbReference>
<feature type="compositionally biased region" description="Low complexity" evidence="1">
    <location>
        <begin position="157"/>
        <end position="169"/>
    </location>
</feature>
<keyword evidence="3" id="KW-1185">Reference proteome</keyword>
<protein>
    <submittedName>
        <fullName evidence="2">Uncharacterized protein</fullName>
    </submittedName>
</protein>
<evidence type="ECO:0000313" key="3">
    <source>
        <dbReference type="Proteomes" id="UP000585474"/>
    </source>
</evidence>
<evidence type="ECO:0000256" key="1">
    <source>
        <dbReference type="SAM" id="MobiDB-lite"/>
    </source>
</evidence>
<reference evidence="2 3" key="1">
    <citation type="submission" date="2019-07" db="EMBL/GenBank/DDBJ databases">
        <title>De Novo Assembly of kiwifruit Actinidia rufa.</title>
        <authorList>
            <person name="Sugita-Konishi S."/>
            <person name="Sato K."/>
            <person name="Mori E."/>
            <person name="Abe Y."/>
            <person name="Kisaki G."/>
            <person name="Hamano K."/>
            <person name="Suezawa K."/>
            <person name="Otani M."/>
            <person name="Fukuda T."/>
            <person name="Manabe T."/>
            <person name="Gomi K."/>
            <person name="Tabuchi M."/>
            <person name="Akimitsu K."/>
            <person name="Kataoka I."/>
        </authorList>
    </citation>
    <scope>NUCLEOTIDE SEQUENCE [LARGE SCALE GENOMIC DNA]</scope>
    <source>
        <strain evidence="3">cv. Fuchu</strain>
    </source>
</reference>
<dbReference type="OrthoDB" id="542841at2759"/>
<gene>
    <name evidence="2" type="ORF">Acr_17g0006660</name>
</gene>
<feature type="region of interest" description="Disordered" evidence="1">
    <location>
        <begin position="96"/>
        <end position="170"/>
    </location>
</feature>
<dbReference type="AlphaFoldDB" id="A0A7J0G2T5"/>
<name>A0A7J0G2T5_9ERIC</name>